<reference evidence="3" key="2">
    <citation type="submission" date="2019-09" db="UniProtKB">
        <authorList>
            <consortium name="WormBaseParasite"/>
        </authorList>
    </citation>
    <scope>IDENTIFICATION</scope>
</reference>
<dbReference type="OrthoDB" id="5872915at2759"/>
<name>A0A183FJT2_HELPZ</name>
<evidence type="ECO:0000313" key="3">
    <source>
        <dbReference type="WBParaSite" id="HPBE_0000730901-mRNA-1"/>
    </source>
</evidence>
<accession>A0A3P8BIA9</accession>
<evidence type="ECO:0000313" key="1">
    <source>
        <dbReference type="EMBL" id="VDO71692.1"/>
    </source>
</evidence>
<dbReference type="EMBL" id="UZAH01025855">
    <property type="protein sequence ID" value="VDO71692.1"/>
    <property type="molecule type" value="Genomic_DNA"/>
</dbReference>
<dbReference type="AlphaFoldDB" id="A0A183FJT2"/>
<dbReference type="Proteomes" id="UP000050761">
    <property type="component" value="Unassembled WGS sequence"/>
</dbReference>
<proteinExistence type="predicted"/>
<gene>
    <name evidence="1" type="ORF">HPBE_LOCUS7310</name>
</gene>
<dbReference type="WBParaSite" id="HPBE_0000730901-mRNA-1">
    <property type="protein sequence ID" value="HPBE_0000730901-mRNA-1"/>
    <property type="gene ID" value="HPBE_0000730901"/>
</dbReference>
<sequence length="93" mass="10093">MGDVMIQSQALAAWKGWNPACPCERTVRLCFEKFAYGDFAFEENPGGGRRSSLDDEVLRTAVEANPETNTRALAEDLGVQHNAVAGHLARIGS</sequence>
<keyword evidence="2" id="KW-1185">Reference proteome</keyword>
<accession>A0A183FJT2</accession>
<reference evidence="1 2" key="1">
    <citation type="submission" date="2018-11" db="EMBL/GenBank/DDBJ databases">
        <authorList>
            <consortium name="Pathogen Informatics"/>
        </authorList>
    </citation>
    <scope>NUCLEOTIDE SEQUENCE [LARGE SCALE GENOMIC DNA]</scope>
</reference>
<organism evidence="2 3">
    <name type="scientific">Heligmosomoides polygyrus</name>
    <name type="common">Parasitic roundworm</name>
    <dbReference type="NCBI Taxonomy" id="6339"/>
    <lineage>
        <taxon>Eukaryota</taxon>
        <taxon>Metazoa</taxon>
        <taxon>Ecdysozoa</taxon>
        <taxon>Nematoda</taxon>
        <taxon>Chromadorea</taxon>
        <taxon>Rhabditida</taxon>
        <taxon>Rhabditina</taxon>
        <taxon>Rhabditomorpha</taxon>
        <taxon>Strongyloidea</taxon>
        <taxon>Heligmosomidae</taxon>
        <taxon>Heligmosomoides</taxon>
    </lineage>
</organism>
<protein>
    <submittedName>
        <fullName evidence="3">HTH_48 domain-containing protein</fullName>
    </submittedName>
</protein>
<evidence type="ECO:0000313" key="2">
    <source>
        <dbReference type="Proteomes" id="UP000050761"/>
    </source>
</evidence>